<dbReference type="NCBIfam" id="TIGR01393">
    <property type="entry name" value="lepA"/>
    <property type="match status" value="1"/>
</dbReference>
<dbReference type="GO" id="GO:0045727">
    <property type="term" value="P:positive regulation of translation"/>
    <property type="evidence" value="ECO:0007669"/>
    <property type="project" value="UniProtKB-UniRule"/>
</dbReference>
<dbReference type="PANTHER" id="PTHR43512:SF4">
    <property type="entry name" value="TRANSLATION FACTOR GUF1 HOMOLOG, CHLOROPLASTIC"/>
    <property type="match status" value="1"/>
</dbReference>
<dbReference type="InterPro" id="IPR000795">
    <property type="entry name" value="T_Tr_GTP-bd_dom"/>
</dbReference>
<dbReference type="SUPFAM" id="SSF54980">
    <property type="entry name" value="EF-G C-terminal domain-like"/>
    <property type="match status" value="2"/>
</dbReference>
<keyword evidence="4 12" id="KW-0378">Hydrolase</keyword>
<dbReference type="Gene3D" id="3.40.50.300">
    <property type="entry name" value="P-loop containing nucleotide triphosphate hydrolases"/>
    <property type="match status" value="1"/>
</dbReference>
<organism evidence="14 15">
    <name type="scientific">Hathewaya histolytica</name>
    <name type="common">Clostridium histolyticum</name>
    <dbReference type="NCBI Taxonomy" id="1498"/>
    <lineage>
        <taxon>Bacteria</taxon>
        <taxon>Bacillati</taxon>
        <taxon>Bacillota</taxon>
        <taxon>Clostridia</taxon>
        <taxon>Eubacteriales</taxon>
        <taxon>Clostridiaceae</taxon>
        <taxon>Hathewaya</taxon>
    </lineage>
</organism>
<sequence length="602" mass="67611">MESNRQKYIRNFCIIAHIDHGKSTLADRLLEKTGTLTQREMDNQVLDNMELERERGITIKSQAARLVYKAKDGNEYILNLIDTPGHVDFNYEVSRSLAACEGALLVVDATQGIQAQTLANCYLAVDSDLEISPVINKIDLPSARPNEIKEEIEDVIGIEASDAPLISAKTGLNIEDVLENVIEKIPEPSGDENAPLKALIFDSYYDSYKGIVSYVRIKDGVVKKGSTIKLMVTDKTYDVVEVGVFTPGYLPVNELRAGDVGYICASIKNVKDARVGDTITDAKNPTKEALKGYRPAMPMVYSGIYPLDGAKYDELRESLEKLQLNDAALAFEPETSIALGFGFRCGFLGLLHMEIIQERIEREFGIDIITTAPSVVYKVYKTNGEELEITNPTNMPEPSEITHMEEPIVKASIITPSEYVGAIMELCQDRRGNFIDMQYIETTRVVLNYDIPLNEIIYDFFDALKSRTKGYASFDYELKGYKETKLVKLDLLLNKEKVDALSLIVPEERAYMRGRIIAEKLKELIPRQLFEIPIQATVGAKVIARETIKAMRKDVLAKCYGGDISRKRKLLEKQKKGKKRMRQLGNVEVPQEAFMAVLKTDD</sequence>
<dbReference type="SUPFAM" id="SSF52540">
    <property type="entry name" value="P-loop containing nucleoside triphosphate hydrolases"/>
    <property type="match status" value="1"/>
</dbReference>
<evidence type="ECO:0000256" key="7">
    <source>
        <dbReference type="ARBA" id="ARBA00023136"/>
    </source>
</evidence>
<dbReference type="CDD" id="cd16260">
    <property type="entry name" value="EF4_III"/>
    <property type="match status" value="1"/>
</dbReference>
<dbReference type="EC" id="3.6.5.n1" evidence="11 12"/>
<comment type="similarity">
    <text evidence="10">Belongs to the GTP-binding elongation factor family. LepA subfamily.</text>
</comment>
<evidence type="ECO:0000256" key="1">
    <source>
        <dbReference type="ARBA" id="ARBA00005454"/>
    </source>
</evidence>
<dbReference type="GO" id="GO:0005525">
    <property type="term" value="F:GTP binding"/>
    <property type="evidence" value="ECO:0007669"/>
    <property type="project" value="UniProtKB-UniRule"/>
</dbReference>
<dbReference type="InterPro" id="IPR013842">
    <property type="entry name" value="LepA_CTD"/>
</dbReference>
<comment type="function">
    <text evidence="9 12">Required for accurate and efficient protein synthesis under certain stress conditions. May act as a fidelity factor of the translation reaction, by catalyzing a one-codon backward translocation of tRNAs on improperly translocated ribosomes. Back-translocation proceeds from a post-translocation (POST) complex to a pre-translocation (PRE) complex, thus giving elongation factor G a second chance to translocate the tRNAs correctly. Binds to ribosomes in a GTP-dependent manner.</text>
</comment>
<evidence type="ECO:0000256" key="9">
    <source>
        <dbReference type="ARBA" id="ARBA00057626"/>
    </source>
</evidence>
<dbReference type="InterPro" id="IPR005225">
    <property type="entry name" value="Small_GTP-bd"/>
</dbReference>
<keyword evidence="3 12" id="KW-0547">Nucleotide-binding</keyword>
<dbReference type="InterPro" id="IPR035647">
    <property type="entry name" value="EFG_III/V"/>
</dbReference>
<feature type="domain" description="Tr-type G" evidence="13">
    <location>
        <begin position="7"/>
        <end position="189"/>
    </location>
</feature>
<dbReference type="FunFam" id="2.40.30.10:FF:000015">
    <property type="entry name" value="Translation factor GUF1, mitochondrial"/>
    <property type="match status" value="1"/>
</dbReference>
<dbReference type="Pfam" id="PF00679">
    <property type="entry name" value="EFG_C"/>
    <property type="match status" value="1"/>
</dbReference>
<dbReference type="InterPro" id="IPR038363">
    <property type="entry name" value="LepA_C_sf"/>
</dbReference>
<keyword evidence="6 12" id="KW-0342">GTP-binding</keyword>
<evidence type="ECO:0000313" key="14">
    <source>
        <dbReference type="EMBL" id="VTQ90710.1"/>
    </source>
</evidence>
<dbReference type="InterPro" id="IPR000640">
    <property type="entry name" value="EFG_V-like"/>
</dbReference>
<dbReference type="CDD" id="cd01890">
    <property type="entry name" value="LepA"/>
    <property type="match status" value="1"/>
</dbReference>
<dbReference type="GO" id="GO:0005886">
    <property type="term" value="C:plasma membrane"/>
    <property type="evidence" value="ECO:0007669"/>
    <property type="project" value="UniProtKB-SubCell"/>
</dbReference>
<evidence type="ECO:0000313" key="15">
    <source>
        <dbReference type="Proteomes" id="UP000308489"/>
    </source>
</evidence>
<dbReference type="GO" id="GO:0003746">
    <property type="term" value="F:translation elongation factor activity"/>
    <property type="evidence" value="ECO:0007669"/>
    <property type="project" value="UniProtKB-UniRule"/>
</dbReference>
<comment type="similarity">
    <text evidence="1 12">Belongs to the TRAFAC class translation factor GTPase superfamily. Classic translation factor GTPase family. LepA subfamily.</text>
</comment>
<dbReference type="InterPro" id="IPR031157">
    <property type="entry name" value="G_TR_CS"/>
</dbReference>
<dbReference type="Gene3D" id="2.40.30.10">
    <property type="entry name" value="Translation factors"/>
    <property type="match status" value="1"/>
</dbReference>
<dbReference type="CDD" id="cd03709">
    <property type="entry name" value="lepA_C"/>
    <property type="match status" value="1"/>
</dbReference>
<feature type="binding site" evidence="12">
    <location>
        <begin position="19"/>
        <end position="24"/>
    </location>
    <ligand>
        <name>GTP</name>
        <dbReference type="ChEBI" id="CHEBI:37565"/>
    </ligand>
</feature>
<evidence type="ECO:0000256" key="8">
    <source>
        <dbReference type="ARBA" id="ARBA00050293"/>
    </source>
</evidence>
<dbReference type="Gene3D" id="3.30.70.240">
    <property type="match status" value="1"/>
</dbReference>
<dbReference type="NCBIfam" id="TIGR00231">
    <property type="entry name" value="small_GTP"/>
    <property type="match status" value="1"/>
</dbReference>
<evidence type="ECO:0000256" key="11">
    <source>
        <dbReference type="ARBA" id="ARBA00066744"/>
    </source>
</evidence>
<protein>
    <recommendedName>
        <fullName evidence="11 12">Elongation factor 4</fullName>
        <shortName evidence="12">EF-4</shortName>
        <ecNumber evidence="11 12">3.6.5.n1</ecNumber>
    </recommendedName>
    <alternativeName>
        <fullName evidence="12">Ribosomal back-translocase LepA</fullName>
    </alternativeName>
</protein>
<keyword evidence="5 12" id="KW-0648">Protein biosynthesis</keyword>
<dbReference type="Pfam" id="PF03144">
    <property type="entry name" value="GTP_EFTU_D2"/>
    <property type="match status" value="1"/>
</dbReference>
<evidence type="ECO:0000256" key="3">
    <source>
        <dbReference type="ARBA" id="ARBA00022741"/>
    </source>
</evidence>
<dbReference type="CDD" id="cd03699">
    <property type="entry name" value="EF4_II"/>
    <property type="match status" value="1"/>
</dbReference>
<keyword evidence="2 12" id="KW-1003">Cell membrane</keyword>
<evidence type="ECO:0000256" key="12">
    <source>
        <dbReference type="HAMAP-Rule" id="MF_00071"/>
    </source>
</evidence>
<dbReference type="PRINTS" id="PR00315">
    <property type="entry name" value="ELONGATNFCT"/>
</dbReference>
<comment type="subcellular location">
    <subcellularLocation>
        <location evidence="12">Cell membrane</location>
        <topology evidence="12">Peripheral membrane protein</topology>
        <orientation evidence="12">Cytoplasmic side</orientation>
    </subcellularLocation>
</comment>
<dbReference type="GO" id="GO:0003924">
    <property type="term" value="F:GTPase activity"/>
    <property type="evidence" value="ECO:0007669"/>
    <property type="project" value="UniProtKB-UniRule"/>
</dbReference>
<dbReference type="FunFam" id="3.30.70.2570:FF:000001">
    <property type="entry name" value="Translation factor GUF1, mitochondrial"/>
    <property type="match status" value="1"/>
</dbReference>
<dbReference type="GO" id="GO:0043022">
    <property type="term" value="F:ribosome binding"/>
    <property type="evidence" value="ECO:0007669"/>
    <property type="project" value="UniProtKB-UniRule"/>
</dbReference>
<keyword evidence="7 12" id="KW-0472">Membrane</keyword>
<feature type="binding site" evidence="12">
    <location>
        <begin position="136"/>
        <end position="139"/>
    </location>
    <ligand>
        <name>GTP</name>
        <dbReference type="ChEBI" id="CHEBI:37565"/>
    </ligand>
</feature>
<dbReference type="RefSeq" id="WP_138210286.1">
    <property type="nucleotide sequence ID" value="NZ_CBCRUQ010000005.1"/>
</dbReference>
<dbReference type="PANTHER" id="PTHR43512">
    <property type="entry name" value="TRANSLATION FACTOR GUF1-RELATED"/>
    <property type="match status" value="1"/>
</dbReference>
<dbReference type="Pfam" id="PF06421">
    <property type="entry name" value="LepA_C"/>
    <property type="match status" value="1"/>
</dbReference>
<keyword evidence="15" id="KW-1185">Reference proteome</keyword>
<dbReference type="KEGG" id="hhw:NCTC503_01656"/>
<dbReference type="PROSITE" id="PS51722">
    <property type="entry name" value="G_TR_2"/>
    <property type="match status" value="1"/>
</dbReference>
<dbReference type="FunFam" id="3.30.70.870:FF:000004">
    <property type="entry name" value="Translation factor GUF1, mitochondrial"/>
    <property type="match status" value="1"/>
</dbReference>
<dbReference type="AlphaFoldDB" id="A0A4U9RPC4"/>
<dbReference type="FunFam" id="3.30.70.240:FF:000007">
    <property type="entry name" value="Translation factor GUF1, mitochondrial"/>
    <property type="match status" value="1"/>
</dbReference>
<evidence type="ECO:0000256" key="4">
    <source>
        <dbReference type="ARBA" id="ARBA00022801"/>
    </source>
</evidence>
<dbReference type="PROSITE" id="PS00301">
    <property type="entry name" value="G_TR_1"/>
    <property type="match status" value="1"/>
</dbReference>
<dbReference type="SMART" id="SM00838">
    <property type="entry name" value="EFG_C"/>
    <property type="match status" value="1"/>
</dbReference>
<accession>A0A4U9RPC4</accession>
<evidence type="ECO:0000256" key="6">
    <source>
        <dbReference type="ARBA" id="ARBA00023134"/>
    </source>
</evidence>
<dbReference type="OrthoDB" id="9804431at2"/>
<dbReference type="InterPro" id="IPR006297">
    <property type="entry name" value="EF-4"/>
</dbReference>
<proteinExistence type="inferred from homology"/>
<dbReference type="InterPro" id="IPR035654">
    <property type="entry name" value="LepA_IV"/>
</dbReference>
<dbReference type="Gene3D" id="3.30.70.870">
    <property type="entry name" value="Elongation Factor G (Translational Gtpase), domain 3"/>
    <property type="match status" value="1"/>
</dbReference>
<comment type="catalytic activity">
    <reaction evidence="8 12">
        <text>GTP + H2O = GDP + phosphate + H(+)</text>
        <dbReference type="Rhea" id="RHEA:19669"/>
        <dbReference type="ChEBI" id="CHEBI:15377"/>
        <dbReference type="ChEBI" id="CHEBI:15378"/>
        <dbReference type="ChEBI" id="CHEBI:37565"/>
        <dbReference type="ChEBI" id="CHEBI:43474"/>
        <dbReference type="ChEBI" id="CHEBI:58189"/>
        <dbReference type="EC" id="3.6.5.n1"/>
    </reaction>
</comment>
<dbReference type="FunFam" id="3.40.50.300:FF:000078">
    <property type="entry name" value="Elongation factor 4"/>
    <property type="match status" value="1"/>
</dbReference>
<dbReference type="HAMAP" id="MF_00071">
    <property type="entry name" value="LepA"/>
    <property type="match status" value="1"/>
</dbReference>
<dbReference type="Pfam" id="PF00009">
    <property type="entry name" value="GTP_EFTU"/>
    <property type="match status" value="1"/>
</dbReference>
<dbReference type="Gene3D" id="3.30.70.2570">
    <property type="entry name" value="Elongation factor 4, C-terminal domain"/>
    <property type="match status" value="1"/>
</dbReference>
<dbReference type="InterPro" id="IPR027417">
    <property type="entry name" value="P-loop_NTPase"/>
</dbReference>
<dbReference type="Proteomes" id="UP000308489">
    <property type="component" value="Chromosome 1"/>
</dbReference>
<name>A0A4U9RPC4_HATHI</name>
<dbReference type="EMBL" id="LR590481">
    <property type="protein sequence ID" value="VTQ90710.1"/>
    <property type="molecule type" value="Genomic_DNA"/>
</dbReference>
<reference evidence="14 15" key="1">
    <citation type="submission" date="2019-05" db="EMBL/GenBank/DDBJ databases">
        <authorList>
            <consortium name="Pathogen Informatics"/>
        </authorList>
    </citation>
    <scope>NUCLEOTIDE SEQUENCE [LARGE SCALE GENOMIC DNA]</scope>
    <source>
        <strain evidence="14 15">NCTC503</strain>
    </source>
</reference>
<gene>
    <name evidence="12 14" type="primary">lepA</name>
    <name evidence="14" type="ORF">NCTC503_01656</name>
</gene>
<evidence type="ECO:0000256" key="2">
    <source>
        <dbReference type="ARBA" id="ARBA00022475"/>
    </source>
</evidence>
<dbReference type="InterPro" id="IPR004161">
    <property type="entry name" value="EFTu-like_2"/>
</dbReference>
<evidence type="ECO:0000256" key="10">
    <source>
        <dbReference type="ARBA" id="ARBA00061052"/>
    </source>
</evidence>
<evidence type="ECO:0000256" key="5">
    <source>
        <dbReference type="ARBA" id="ARBA00022917"/>
    </source>
</evidence>
<evidence type="ECO:0000259" key="13">
    <source>
        <dbReference type="PROSITE" id="PS51722"/>
    </source>
</evidence>